<name>A0A6H5GUT1_9HEMI</name>
<dbReference type="AlphaFoldDB" id="A0A6H5GUT1"/>
<dbReference type="Proteomes" id="UP000479000">
    <property type="component" value="Unassembled WGS sequence"/>
</dbReference>
<accession>A0A6H5GUT1</accession>
<feature type="region of interest" description="Disordered" evidence="1">
    <location>
        <begin position="133"/>
        <end position="170"/>
    </location>
</feature>
<proteinExistence type="predicted"/>
<dbReference type="EMBL" id="CADCXU010017622">
    <property type="protein sequence ID" value="CAB0006381.1"/>
    <property type="molecule type" value="Genomic_DNA"/>
</dbReference>
<protein>
    <submittedName>
        <fullName evidence="2">Uncharacterized protein</fullName>
    </submittedName>
</protein>
<organism evidence="2 3">
    <name type="scientific">Nesidiocoris tenuis</name>
    <dbReference type="NCBI Taxonomy" id="355587"/>
    <lineage>
        <taxon>Eukaryota</taxon>
        <taxon>Metazoa</taxon>
        <taxon>Ecdysozoa</taxon>
        <taxon>Arthropoda</taxon>
        <taxon>Hexapoda</taxon>
        <taxon>Insecta</taxon>
        <taxon>Pterygota</taxon>
        <taxon>Neoptera</taxon>
        <taxon>Paraneoptera</taxon>
        <taxon>Hemiptera</taxon>
        <taxon>Heteroptera</taxon>
        <taxon>Panheteroptera</taxon>
        <taxon>Cimicomorpha</taxon>
        <taxon>Miridae</taxon>
        <taxon>Dicyphina</taxon>
        <taxon>Nesidiocoris</taxon>
    </lineage>
</organism>
<sequence length="289" mass="32600">MRFLLPQLPMAFDKLFCQALLDSQHISSLQPSRVQAGFLSPDSQTRDRMAATLAQSISVWSDSKAVRADVSAGSYQQCRVVQFSHDSSRGLYSRVRSRTAIIEIRAFPTSTFHSRIVPYLSVQFPAGHAAPWRTKGFGTRAEGERPISPGTDPTPRNLPHSRRPPWHHHCSTDRNLAPLRKSASPLHACTPRAQRQIDPLIPFSDARPRIMPNEQLFQHWGTFSRPTPRPLWTTLNRLLEEKKVPKLKPSWSDTRLPALRLMSGPVPELSLLRDVIQALSALLCLSRLI</sequence>
<gene>
    <name evidence="2" type="ORF">NTEN_LOCUS11858</name>
</gene>
<evidence type="ECO:0000313" key="2">
    <source>
        <dbReference type="EMBL" id="CAB0006381.1"/>
    </source>
</evidence>
<evidence type="ECO:0000313" key="3">
    <source>
        <dbReference type="Proteomes" id="UP000479000"/>
    </source>
</evidence>
<feature type="compositionally biased region" description="Basic residues" evidence="1">
    <location>
        <begin position="159"/>
        <end position="169"/>
    </location>
</feature>
<keyword evidence="3" id="KW-1185">Reference proteome</keyword>
<reference evidence="2 3" key="1">
    <citation type="submission" date="2020-02" db="EMBL/GenBank/DDBJ databases">
        <authorList>
            <person name="Ferguson B K."/>
        </authorList>
    </citation>
    <scope>NUCLEOTIDE SEQUENCE [LARGE SCALE GENOMIC DNA]</scope>
</reference>
<evidence type="ECO:0000256" key="1">
    <source>
        <dbReference type="SAM" id="MobiDB-lite"/>
    </source>
</evidence>